<evidence type="ECO:0000313" key="7">
    <source>
        <dbReference type="EMBL" id="CRZ09467.1"/>
    </source>
</evidence>
<dbReference type="EMBL" id="HACM01009025">
    <property type="protein sequence ID" value="CRZ09467.1"/>
    <property type="molecule type" value="Transcribed_RNA"/>
</dbReference>
<dbReference type="InterPro" id="IPR029751">
    <property type="entry name" value="Ribosomal_L25_dom"/>
</dbReference>
<reference evidence="7" key="1">
    <citation type="submission" date="2015-04" db="EMBL/GenBank/DDBJ databases">
        <title>The genome sequence of the plant pathogenic Rhizarian Plasmodiophora brassicae reveals insights in its biotrophic life cycle and the origin of chitin synthesis.</title>
        <authorList>
            <person name="Schwelm A."/>
            <person name="Fogelqvist J."/>
            <person name="Knaust A."/>
            <person name="Julke S."/>
            <person name="Lilja T."/>
            <person name="Dhandapani V."/>
            <person name="Bonilla-Rosso G."/>
            <person name="Karlsson M."/>
            <person name="Shevchenko A."/>
            <person name="Choi S.R."/>
            <person name="Kim H.G."/>
            <person name="Park J.Y."/>
            <person name="Lim Y.P."/>
            <person name="Ludwig-Muller J."/>
            <person name="Dixelius C."/>
        </authorList>
    </citation>
    <scope>NUCLEOTIDE SEQUENCE</scope>
    <source>
        <tissue evidence="7">Potato root galls</tissue>
    </source>
</reference>
<sequence>KRCHNPDQRPQSANHRTMTVIRAIPTIQASCRTASGTHVARAIRGSGRVPSIIHGTRPDDKELITIDHSEIARLRRKPWFWNTVYDVEVEGKGIFRVIPRCHQRHYLYYQKTVNVTFMKFQPFKRHLIQVPVILENEDTCIGIKRGGLLSFNQDYLKCWWDGDENIPQQISIDIRNMDIGQAVHSRNITLPDGLVPHLSHHQYSFASVTGGQSAESIEAVKAATSKQ</sequence>
<evidence type="ECO:0000256" key="4">
    <source>
        <dbReference type="ARBA" id="ARBA00023274"/>
    </source>
</evidence>
<dbReference type="GO" id="GO:0006412">
    <property type="term" value="P:translation"/>
    <property type="evidence" value="ECO:0007669"/>
    <property type="project" value="InterPro"/>
</dbReference>
<feature type="domain" description="Large ribosomal subunit protein bL25 beta" evidence="6">
    <location>
        <begin position="128"/>
        <end position="209"/>
    </location>
</feature>
<dbReference type="Pfam" id="PF14693">
    <property type="entry name" value="Ribosomal_TL5_C"/>
    <property type="match status" value="1"/>
</dbReference>
<dbReference type="Pfam" id="PF01386">
    <property type="entry name" value="Ribosomal_L25p"/>
    <property type="match status" value="1"/>
</dbReference>
<dbReference type="GO" id="GO:0003735">
    <property type="term" value="F:structural constituent of ribosome"/>
    <property type="evidence" value="ECO:0007669"/>
    <property type="project" value="InterPro"/>
</dbReference>
<dbReference type="PANTHER" id="PTHR33284">
    <property type="entry name" value="RIBOSOMAL PROTEIN L25/GLN-TRNA SYNTHETASE, ANTI-CODON-BINDING DOMAIN-CONTAINING PROTEIN"/>
    <property type="match status" value="1"/>
</dbReference>
<dbReference type="GO" id="GO:0022625">
    <property type="term" value="C:cytosolic large ribosomal subunit"/>
    <property type="evidence" value="ECO:0007669"/>
    <property type="project" value="TreeGrafter"/>
</dbReference>
<name>A0A0H5R6T4_9EUKA</name>
<evidence type="ECO:0000259" key="5">
    <source>
        <dbReference type="Pfam" id="PF01386"/>
    </source>
</evidence>
<protein>
    <submittedName>
        <fullName evidence="7">Uncharacterized protein</fullName>
    </submittedName>
</protein>
<dbReference type="GO" id="GO:0008097">
    <property type="term" value="F:5S rRNA binding"/>
    <property type="evidence" value="ECO:0007669"/>
    <property type="project" value="TreeGrafter"/>
</dbReference>
<dbReference type="AlphaFoldDB" id="A0A0H5R6T4"/>
<evidence type="ECO:0000256" key="2">
    <source>
        <dbReference type="ARBA" id="ARBA00022884"/>
    </source>
</evidence>
<organism evidence="7">
    <name type="scientific">Spongospora subterranea</name>
    <dbReference type="NCBI Taxonomy" id="70186"/>
    <lineage>
        <taxon>Eukaryota</taxon>
        <taxon>Sar</taxon>
        <taxon>Rhizaria</taxon>
        <taxon>Endomyxa</taxon>
        <taxon>Phytomyxea</taxon>
        <taxon>Plasmodiophorida</taxon>
        <taxon>Plasmodiophoridae</taxon>
        <taxon>Spongospora</taxon>
    </lineage>
</organism>
<dbReference type="InterPro" id="IPR020930">
    <property type="entry name" value="Ribosomal_uL5_bac-type"/>
</dbReference>
<evidence type="ECO:0000256" key="1">
    <source>
        <dbReference type="ARBA" id="ARBA00022730"/>
    </source>
</evidence>
<keyword evidence="2" id="KW-0694">RNA-binding</keyword>
<keyword evidence="3" id="KW-0689">Ribosomal protein</keyword>
<proteinExistence type="predicted"/>
<keyword evidence="4" id="KW-0687">Ribonucleoprotein</keyword>
<dbReference type="InterPro" id="IPR020057">
    <property type="entry name" value="Ribosomal_bL25_b-dom"/>
</dbReference>
<accession>A0A0H5R6T4</accession>
<feature type="domain" description="Large ribosomal subunit protein bL25 L25" evidence="5">
    <location>
        <begin position="27"/>
        <end position="107"/>
    </location>
</feature>
<dbReference type="Gene3D" id="2.40.240.10">
    <property type="entry name" value="Ribosomal Protein L25, Chain P"/>
    <property type="match status" value="1"/>
</dbReference>
<evidence type="ECO:0000256" key="3">
    <source>
        <dbReference type="ARBA" id="ARBA00022980"/>
    </source>
</evidence>
<dbReference type="InterPro" id="IPR011035">
    <property type="entry name" value="Ribosomal_bL25/Gln-tRNA_synth"/>
</dbReference>
<dbReference type="Gene3D" id="2.170.120.20">
    <property type="entry name" value="Ribosomal protein L25, beta domain"/>
    <property type="match status" value="1"/>
</dbReference>
<keyword evidence="1" id="KW-0699">rRNA-binding</keyword>
<feature type="non-terminal residue" evidence="7">
    <location>
        <position position="1"/>
    </location>
</feature>
<dbReference type="PANTHER" id="PTHR33284:SF1">
    <property type="entry name" value="RIBOSOMAL PROTEIN L25_GLN-TRNA SYNTHETASE, ANTI-CODON-BINDING DOMAIN-CONTAINING PROTEIN"/>
    <property type="match status" value="1"/>
</dbReference>
<dbReference type="SUPFAM" id="SSF50715">
    <property type="entry name" value="Ribosomal protein L25-like"/>
    <property type="match status" value="1"/>
</dbReference>
<dbReference type="InterPro" id="IPR020056">
    <property type="entry name" value="Rbsml_bL25/Gln-tRNA_synth_N"/>
</dbReference>
<dbReference type="InterPro" id="IPR037121">
    <property type="entry name" value="Ribosomal_bL25_C"/>
</dbReference>
<evidence type="ECO:0000259" key="6">
    <source>
        <dbReference type="Pfam" id="PF14693"/>
    </source>
</evidence>